<comment type="caution">
    <text evidence="1">The sequence shown here is derived from an EMBL/GenBank/DDBJ whole genome shotgun (WGS) entry which is preliminary data.</text>
</comment>
<dbReference type="Pfam" id="PF10049">
    <property type="entry name" value="DUF2283"/>
    <property type="match status" value="1"/>
</dbReference>
<protein>
    <recommendedName>
        <fullName evidence="3">DUF2283 domain-containing protein</fullName>
    </recommendedName>
</protein>
<evidence type="ECO:0000313" key="1">
    <source>
        <dbReference type="EMBL" id="OGF99640.1"/>
    </source>
</evidence>
<proteinExistence type="predicted"/>
<evidence type="ECO:0000313" key="2">
    <source>
        <dbReference type="Proteomes" id="UP000177396"/>
    </source>
</evidence>
<accession>A0A1F5YHJ1</accession>
<evidence type="ECO:0008006" key="3">
    <source>
        <dbReference type="Google" id="ProtNLM"/>
    </source>
</evidence>
<gene>
    <name evidence="1" type="ORF">A2153_03720</name>
</gene>
<name>A0A1F5YHJ1_9BACT</name>
<dbReference type="AlphaFoldDB" id="A0A1F5YHJ1"/>
<dbReference type="EMBL" id="MFJB01000055">
    <property type="protein sequence ID" value="OGF99640.1"/>
    <property type="molecule type" value="Genomic_DNA"/>
</dbReference>
<dbReference type="PANTHER" id="PTHR37029:SF1">
    <property type="entry name" value="SSR1768 PROTEIN"/>
    <property type="match status" value="1"/>
</dbReference>
<dbReference type="InterPro" id="IPR019270">
    <property type="entry name" value="DUF2283"/>
</dbReference>
<sequence>MNVNYDPVADAMYITFLKGKKSTKTVEVGDNILLDYNGKKLIGIEILDASEKLSTEELENITLTIPTYKGKVNPSI</sequence>
<dbReference type="PANTHER" id="PTHR37029">
    <property type="entry name" value="SSR1768 PROTEIN"/>
    <property type="match status" value="1"/>
</dbReference>
<reference evidence="1 2" key="1">
    <citation type="journal article" date="2016" name="Nat. Commun.">
        <title>Thousands of microbial genomes shed light on interconnected biogeochemical processes in an aquifer system.</title>
        <authorList>
            <person name="Anantharaman K."/>
            <person name="Brown C.T."/>
            <person name="Hug L.A."/>
            <person name="Sharon I."/>
            <person name="Castelle C.J."/>
            <person name="Probst A.J."/>
            <person name="Thomas B.C."/>
            <person name="Singh A."/>
            <person name="Wilkins M.J."/>
            <person name="Karaoz U."/>
            <person name="Brodie E.L."/>
            <person name="Williams K.H."/>
            <person name="Hubbard S.S."/>
            <person name="Banfield J.F."/>
        </authorList>
    </citation>
    <scope>NUCLEOTIDE SEQUENCE [LARGE SCALE GENOMIC DNA]</scope>
</reference>
<organism evidence="1 2">
    <name type="scientific">Candidatus Gottesmanbacteria bacterium RBG_16_38_7b</name>
    <dbReference type="NCBI Taxonomy" id="1798372"/>
    <lineage>
        <taxon>Bacteria</taxon>
        <taxon>Candidatus Gottesmaniibacteriota</taxon>
    </lineage>
</organism>
<dbReference type="Proteomes" id="UP000177396">
    <property type="component" value="Unassembled WGS sequence"/>
</dbReference>